<gene>
    <name evidence="1" type="ORF">LEP1GSC151_3602</name>
</gene>
<proteinExistence type="predicted"/>
<sequence length="422" mass="50089">MPKTLNFFSYHLKKEQNCMARFLKYAGLGLSFGNFNEARKTLNLKNPFDYLGIDTIRLYLPTSNIEFEEFSRAIRFRNGLKRLKFNDQQSGVIACEFIKSDGFRYYTVRVSLSRLYNGINYSSYSPFDYKDTIERLDPILASAGLPVKDWTKVILSRLDVFLNIELEHPYEHYTPILKTISLPRTKLESYETSKYLKNKQITLMTYDKKDQLEKRKNVKIQDNVLRIELRYLKGQKIKKTFGTNLLFKLKPEQIEKDFYEKLESAFSLLKDFSFQTKSFSRKDELIRYFEELNSRFPERFAKEALSYYRKEKQGKLKEFLSDLKNVPVQLDKSVESQRKKKERDTKKAQHYANLGIFLDYASREYSLSLDLIKSAVFHRRLKIALLDEVVKAEHRQYKKNEGAMDLSMFSWEDVERIIMKVS</sequence>
<comment type="caution">
    <text evidence="1">The sequence shown here is derived from an EMBL/GenBank/DDBJ whole genome shotgun (WGS) entry which is preliminary data.</text>
</comment>
<dbReference type="BioCyc" id="LINT1001599:G11K9-2754-MONOMER"/>
<accession>M3H399</accession>
<evidence type="ECO:0000313" key="2">
    <source>
        <dbReference type="Proteomes" id="UP000011776"/>
    </source>
</evidence>
<dbReference type="Proteomes" id="UP000011776">
    <property type="component" value="Unassembled WGS sequence"/>
</dbReference>
<reference evidence="1 2" key="1">
    <citation type="submission" date="2013-02" db="EMBL/GenBank/DDBJ databases">
        <authorList>
            <person name="Harkins D.M."/>
            <person name="Durkin A.S."/>
            <person name="Brinkac L.M."/>
            <person name="Haft D.H."/>
            <person name="Selengut J.D."/>
            <person name="Sanka R."/>
            <person name="DePew J."/>
            <person name="Purushe J."/>
            <person name="Tulsiani S.M."/>
            <person name="Graham G.C."/>
            <person name="Burns M.-A."/>
            <person name="Dohnt M.F."/>
            <person name="Smythe L.D."/>
            <person name="McKay D.B."/>
            <person name="Craig S.B."/>
            <person name="Vinetz J.M."/>
            <person name="Sutton G.G."/>
            <person name="Nierman W.C."/>
            <person name="Fouts D.E."/>
        </authorList>
    </citation>
    <scope>NUCLEOTIDE SEQUENCE [LARGE SCALE GENOMIC DNA]</scope>
    <source>
        <strain evidence="1 2">LT2186</strain>
    </source>
</reference>
<organism evidence="1 2">
    <name type="scientific">Leptospira interrogans serovar Grippotyphosa str. LT2186</name>
    <dbReference type="NCBI Taxonomy" id="1001599"/>
    <lineage>
        <taxon>Bacteria</taxon>
        <taxon>Pseudomonadati</taxon>
        <taxon>Spirochaetota</taxon>
        <taxon>Spirochaetia</taxon>
        <taxon>Leptospirales</taxon>
        <taxon>Leptospiraceae</taxon>
        <taxon>Leptospira</taxon>
    </lineage>
</organism>
<protein>
    <submittedName>
        <fullName evidence="1">Uncharacterized protein</fullName>
    </submittedName>
</protein>
<evidence type="ECO:0000313" key="1">
    <source>
        <dbReference type="EMBL" id="EMG13473.1"/>
    </source>
</evidence>
<name>M3H399_LEPIR</name>
<dbReference type="AlphaFoldDB" id="M3H399"/>
<dbReference type="EMBL" id="AFME02000010">
    <property type="protein sequence ID" value="EMG13473.1"/>
    <property type="molecule type" value="Genomic_DNA"/>
</dbReference>